<dbReference type="SUPFAM" id="SSF57701">
    <property type="entry name" value="Zn2/Cys6 DNA-binding domain"/>
    <property type="match status" value="1"/>
</dbReference>
<dbReference type="PROSITE" id="PS50048">
    <property type="entry name" value="ZN2_CY6_FUNGAL_2"/>
    <property type="match status" value="1"/>
</dbReference>
<organism evidence="3 4">
    <name type="scientific">Meira miltonrushii</name>
    <dbReference type="NCBI Taxonomy" id="1280837"/>
    <lineage>
        <taxon>Eukaryota</taxon>
        <taxon>Fungi</taxon>
        <taxon>Dikarya</taxon>
        <taxon>Basidiomycota</taxon>
        <taxon>Ustilaginomycotina</taxon>
        <taxon>Exobasidiomycetes</taxon>
        <taxon>Exobasidiales</taxon>
        <taxon>Brachybasidiaceae</taxon>
        <taxon>Meira</taxon>
    </lineage>
</organism>
<dbReference type="Pfam" id="PF00172">
    <property type="entry name" value="Zn_clus"/>
    <property type="match status" value="1"/>
</dbReference>
<feature type="compositionally biased region" description="Basic residues" evidence="1">
    <location>
        <begin position="14"/>
        <end position="25"/>
    </location>
</feature>
<feature type="compositionally biased region" description="Low complexity" evidence="1">
    <location>
        <begin position="26"/>
        <end position="55"/>
    </location>
</feature>
<feature type="compositionally biased region" description="Low complexity" evidence="1">
    <location>
        <begin position="138"/>
        <end position="154"/>
    </location>
</feature>
<feature type="compositionally biased region" description="Polar residues" evidence="1">
    <location>
        <begin position="308"/>
        <end position="319"/>
    </location>
</feature>
<feature type="compositionally biased region" description="Polar residues" evidence="1">
    <location>
        <begin position="63"/>
        <end position="72"/>
    </location>
</feature>
<evidence type="ECO:0000313" key="4">
    <source>
        <dbReference type="Proteomes" id="UP000245771"/>
    </source>
</evidence>
<dbReference type="PROSITE" id="PS00463">
    <property type="entry name" value="ZN2_CY6_FUNGAL_1"/>
    <property type="match status" value="1"/>
</dbReference>
<dbReference type="CDD" id="cd00067">
    <property type="entry name" value="GAL4"/>
    <property type="match status" value="1"/>
</dbReference>
<reference evidence="3 4" key="1">
    <citation type="journal article" date="2018" name="Mol. Biol. Evol.">
        <title>Broad Genomic Sampling Reveals a Smut Pathogenic Ancestry of the Fungal Clade Ustilaginomycotina.</title>
        <authorList>
            <person name="Kijpornyongpan T."/>
            <person name="Mondo S.J."/>
            <person name="Barry K."/>
            <person name="Sandor L."/>
            <person name="Lee J."/>
            <person name="Lipzen A."/>
            <person name="Pangilinan J."/>
            <person name="LaButti K."/>
            <person name="Hainaut M."/>
            <person name="Henrissat B."/>
            <person name="Grigoriev I.V."/>
            <person name="Spatafora J.W."/>
            <person name="Aime M.C."/>
        </authorList>
    </citation>
    <scope>NUCLEOTIDE SEQUENCE [LARGE SCALE GENOMIC DNA]</scope>
    <source>
        <strain evidence="3 4">MCA 3882</strain>
    </source>
</reference>
<dbReference type="SMART" id="SM00066">
    <property type="entry name" value="GAL4"/>
    <property type="match status" value="1"/>
</dbReference>
<dbReference type="Gene3D" id="4.10.240.10">
    <property type="entry name" value="Zn(2)-C6 fungal-type DNA-binding domain"/>
    <property type="match status" value="1"/>
</dbReference>
<dbReference type="InParanoid" id="A0A316V1I6"/>
<feature type="domain" description="Zn(2)-C6 fungal-type" evidence="2">
    <location>
        <begin position="89"/>
        <end position="118"/>
    </location>
</feature>
<protein>
    <recommendedName>
        <fullName evidence="2">Zn(2)-C6 fungal-type domain-containing protein</fullName>
    </recommendedName>
</protein>
<feature type="compositionally biased region" description="Low complexity" evidence="1">
    <location>
        <begin position="330"/>
        <end position="353"/>
    </location>
</feature>
<gene>
    <name evidence="3" type="ORF">FA14DRAFT_28594</name>
</gene>
<dbReference type="InterPro" id="IPR036864">
    <property type="entry name" value="Zn2-C6_fun-type_DNA-bd_sf"/>
</dbReference>
<feature type="compositionally biased region" description="Low complexity" evidence="1">
    <location>
        <begin position="376"/>
        <end position="390"/>
    </location>
</feature>
<evidence type="ECO:0000256" key="1">
    <source>
        <dbReference type="SAM" id="MobiDB-lite"/>
    </source>
</evidence>
<evidence type="ECO:0000259" key="2">
    <source>
        <dbReference type="PROSITE" id="PS50048"/>
    </source>
</evidence>
<dbReference type="InterPro" id="IPR001138">
    <property type="entry name" value="Zn2Cys6_DnaBD"/>
</dbReference>
<dbReference type="OrthoDB" id="2123952at2759"/>
<feature type="region of interest" description="Disordered" evidence="1">
    <location>
        <begin position="306"/>
        <end position="466"/>
    </location>
</feature>
<dbReference type="STRING" id="1280837.A0A316V1I6"/>
<sequence length="466" mass="50803">MMATSNAFMPHLHQPSHYHSHHHHQQTQQHPSQLHASLWQSAPRASTSSTTSYPSHHSEMSKFEQSTQQLQQAPALVATGKKRKRLQRACVACHKAKRRCDGGLPCSNCDFSGRTCAYSDSQGKAVPPTKRTLRPSEAAMQEQNVQQQYQQAHPAIHDGYAKPIGSSQSPSPTSPSSLQSFALNGTNSSGFGGERWTSQLDLAWSAIHTFADAASMMMQGAMESEGKNERVQLPLTVAHNLAVILERMNEQHALITEHMTAMGVAMLKTSCSAASEASSSHHDHHAWSDLERRSDRLQMDVRMDSARLSETQRWLSSGGTVAYRQKDGGSSSSQQRSSWSNSPPSRSRTSLSPVQAPSNGQSSSMLNMPPLKSRHSSTSSSTTNGSSVMTIGQQMGQEQAPFLPPLSGLSNGKSKPHTLPPLRFPSPSNAEESNAIRRTSNDSDGGVKWTPLSTLSHGSMYERMRA</sequence>
<dbReference type="RefSeq" id="XP_025351634.1">
    <property type="nucleotide sequence ID" value="XM_025502131.1"/>
</dbReference>
<dbReference type="EMBL" id="KZ819611">
    <property type="protein sequence ID" value="PWN31332.1"/>
    <property type="molecule type" value="Genomic_DNA"/>
</dbReference>
<proteinExistence type="predicted"/>
<keyword evidence="4" id="KW-1185">Reference proteome</keyword>
<dbReference type="Proteomes" id="UP000245771">
    <property type="component" value="Unassembled WGS sequence"/>
</dbReference>
<dbReference type="GO" id="GO:0000981">
    <property type="term" value="F:DNA-binding transcription factor activity, RNA polymerase II-specific"/>
    <property type="evidence" value="ECO:0007669"/>
    <property type="project" value="InterPro"/>
</dbReference>
<feature type="compositionally biased region" description="Polar residues" evidence="1">
    <location>
        <begin position="355"/>
        <end position="366"/>
    </location>
</feature>
<name>A0A316V1I6_9BASI</name>
<feature type="region of interest" description="Disordered" evidence="1">
    <location>
        <begin position="120"/>
        <end position="182"/>
    </location>
</feature>
<evidence type="ECO:0000313" key="3">
    <source>
        <dbReference type="EMBL" id="PWN31332.1"/>
    </source>
</evidence>
<dbReference type="GeneID" id="37023912"/>
<dbReference type="AlphaFoldDB" id="A0A316V1I6"/>
<feature type="compositionally biased region" description="Low complexity" evidence="1">
    <location>
        <begin position="166"/>
        <end position="180"/>
    </location>
</feature>
<feature type="compositionally biased region" description="Polar residues" evidence="1">
    <location>
        <begin position="426"/>
        <end position="438"/>
    </location>
</feature>
<accession>A0A316V1I6</accession>
<dbReference type="GO" id="GO:0008270">
    <property type="term" value="F:zinc ion binding"/>
    <property type="evidence" value="ECO:0007669"/>
    <property type="project" value="InterPro"/>
</dbReference>
<feature type="region of interest" description="Disordered" evidence="1">
    <location>
        <begin position="1"/>
        <end position="72"/>
    </location>
</feature>